<gene>
    <name evidence="2" type="ORF">MKW98_022693</name>
</gene>
<evidence type="ECO:0000256" key="1">
    <source>
        <dbReference type="SAM" id="MobiDB-lite"/>
    </source>
</evidence>
<protein>
    <submittedName>
        <fullName evidence="2">Uncharacterized protein</fullName>
    </submittedName>
</protein>
<dbReference type="AlphaFoldDB" id="A0AAD4XQ94"/>
<accession>A0AAD4XQ94</accession>
<keyword evidence="3" id="KW-1185">Reference proteome</keyword>
<proteinExistence type="predicted"/>
<organism evidence="2 3">
    <name type="scientific">Papaver atlanticum</name>
    <dbReference type="NCBI Taxonomy" id="357466"/>
    <lineage>
        <taxon>Eukaryota</taxon>
        <taxon>Viridiplantae</taxon>
        <taxon>Streptophyta</taxon>
        <taxon>Embryophyta</taxon>
        <taxon>Tracheophyta</taxon>
        <taxon>Spermatophyta</taxon>
        <taxon>Magnoliopsida</taxon>
        <taxon>Ranunculales</taxon>
        <taxon>Papaveraceae</taxon>
        <taxon>Papaveroideae</taxon>
        <taxon>Papaver</taxon>
    </lineage>
</organism>
<sequence length="52" mass="6127">MVASLNRQLVNGNGRTSCLFRDELLQIIWRMEDQPKQQRPEANENKPVMNEQ</sequence>
<evidence type="ECO:0000313" key="3">
    <source>
        <dbReference type="Proteomes" id="UP001202328"/>
    </source>
</evidence>
<feature type="compositionally biased region" description="Basic and acidic residues" evidence="1">
    <location>
        <begin position="32"/>
        <end position="44"/>
    </location>
</feature>
<reference evidence="2" key="1">
    <citation type="submission" date="2022-04" db="EMBL/GenBank/DDBJ databases">
        <title>A functionally conserved STORR gene fusion in Papaver species that diverged 16.8 million years ago.</title>
        <authorList>
            <person name="Catania T."/>
        </authorList>
    </citation>
    <scope>NUCLEOTIDE SEQUENCE</scope>
    <source>
        <strain evidence="2">S-188037</strain>
    </source>
</reference>
<comment type="caution">
    <text evidence="2">The sequence shown here is derived from an EMBL/GenBank/DDBJ whole genome shotgun (WGS) entry which is preliminary data.</text>
</comment>
<feature type="region of interest" description="Disordered" evidence="1">
    <location>
        <begin position="32"/>
        <end position="52"/>
    </location>
</feature>
<dbReference type="Proteomes" id="UP001202328">
    <property type="component" value="Unassembled WGS sequence"/>
</dbReference>
<name>A0AAD4XQ94_9MAGN</name>
<evidence type="ECO:0000313" key="2">
    <source>
        <dbReference type="EMBL" id="KAI3935685.1"/>
    </source>
</evidence>
<dbReference type="EMBL" id="JAJJMB010006234">
    <property type="protein sequence ID" value="KAI3935685.1"/>
    <property type="molecule type" value="Genomic_DNA"/>
</dbReference>